<reference evidence="3 4" key="1">
    <citation type="submission" date="2022-10" db="EMBL/GenBank/DDBJ databases">
        <title>The complete genomes of actinobacterial strains from the NBC collection.</title>
        <authorList>
            <person name="Joergensen T.S."/>
            <person name="Alvarez Arevalo M."/>
            <person name="Sterndorff E.B."/>
            <person name="Faurdal D."/>
            <person name="Vuksanovic O."/>
            <person name="Mourched A.-S."/>
            <person name="Charusanti P."/>
            <person name="Shaw S."/>
            <person name="Blin K."/>
            <person name="Weber T."/>
        </authorList>
    </citation>
    <scope>NUCLEOTIDE SEQUENCE [LARGE SCALE GENOMIC DNA]</scope>
    <source>
        <strain evidence="3 4">NBC_00123</strain>
    </source>
</reference>
<evidence type="ECO:0000256" key="1">
    <source>
        <dbReference type="ARBA" id="ARBA00022801"/>
    </source>
</evidence>
<dbReference type="InterPro" id="IPR042001">
    <property type="entry name" value="Sortase_F"/>
</dbReference>
<dbReference type="SUPFAM" id="SSF63817">
    <property type="entry name" value="Sortase"/>
    <property type="match status" value="1"/>
</dbReference>
<dbReference type="EMBL" id="CP108188">
    <property type="protein sequence ID" value="WTR75652.1"/>
    <property type="molecule type" value="Genomic_DNA"/>
</dbReference>
<gene>
    <name evidence="3" type="ORF">OG814_36595</name>
</gene>
<dbReference type="Pfam" id="PF04203">
    <property type="entry name" value="Sortase"/>
    <property type="match status" value="1"/>
</dbReference>
<keyword evidence="1" id="KW-0378">Hydrolase</keyword>
<feature type="region of interest" description="Disordered" evidence="2">
    <location>
        <begin position="15"/>
        <end position="66"/>
    </location>
</feature>
<organism evidence="3 4">
    <name type="scientific">Streptomyces zaomyceticus</name>
    <dbReference type="NCBI Taxonomy" id="68286"/>
    <lineage>
        <taxon>Bacteria</taxon>
        <taxon>Bacillati</taxon>
        <taxon>Actinomycetota</taxon>
        <taxon>Actinomycetes</taxon>
        <taxon>Kitasatosporales</taxon>
        <taxon>Streptomycetaceae</taxon>
        <taxon>Streptomyces</taxon>
    </lineage>
</organism>
<accession>A0ABZ1LM75</accession>
<dbReference type="InterPro" id="IPR023365">
    <property type="entry name" value="Sortase_dom-sf"/>
</dbReference>
<dbReference type="CDD" id="cd05829">
    <property type="entry name" value="Sortase_F"/>
    <property type="match status" value="1"/>
</dbReference>
<proteinExistence type="predicted"/>
<dbReference type="Proteomes" id="UP001622594">
    <property type="component" value="Chromosome"/>
</dbReference>
<dbReference type="InterPro" id="IPR005754">
    <property type="entry name" value="Sortase"/>
</dbReference>
<dbReference type="RefSeq" id="WP_371637172.1">
    <property type="nucleotide sequence ID" value="NZ_CP108062.1"/>
</dbReference>
<evidence type="ECO:0000256" key="2">
    <source>
        <dbReference type="SAM" id="MobiDB-lite"/>
    </source>
</evidence>
<dbReference type="Gene3D" id="2.40.260.10">
    <property type="entry name" value="Sortase"/>
    <property type="match status" value="1"/>
</dbReference>
<protein>
    <submittedName>
        <fullName evidence="3">Class F sortase</fullName>
    </submittedName>
</protein>
<evidence type="ECO:0000313" key="4">
    <source>
        <dbReference type="Proteomes" id="UP001622594"/>
    </source>
</evidence>
<name>A0ABZ1LM75_9ACTN</name>
<keyword evidence="4" id="KW-1185">Reference proteome</keyword>
<sequence length="212" mass="21552">MLAASGSVALAVGATFQSSGPDAPDFHARTYPAESGPWAEPTPGTAPHSDTPARAGNPPGRPAPPQRIEITRVGLNAPVVPVGVDQKGGAEVPADPGAAGWYRFGTAPGETSGSAVLMGHVDSRSGDLGEFAALFDVRAGDSVLVRRHGAPPVAYRITARVTVDKGDLPASTFARSGPAVIRLITCASPYDPDRGGYLRNLVVTAVPVPGTG</sequence>
<evidence type="ECO:0000313" key="3">
    <source>
        <dbReference type="EMBL" id="WTR75652.1"/>
    </source>
</evidence>